<dbReference type="GO" id="GO:0005737">
    <property type="term" value="C:cytoplasm"/>
    <property type="evidence" value="ECO:0007669"/>
    <property type="project" value="TreeGrafter"/>
</dbReference>
<evidence type="ECO:0000259" key="4">
    <source>
        <dbReference type="Pfam" id="PF02581"/>
    </source>
</evidence>
<keyword evidence="3" id="KW-0784">Thiamine biosynthesis</keyword>
<dbReference type="EMBL" id="SDMQ01000002">
    <property type="protein sequence ID" value="TBT87303.1"/>
    <property type="molecule type" value="Genomic_DNA"/>
</dbReference>
<dbReference type="InterPro" id="IPR022998">
    <property type="entry name" value="ThiamineP_synth_TenI"/>
</dbReference>
<dbReference type="GO" id="GO:0004789">
    <property type="term" value="F:thiamine-phosphate diphosphorylase activity"/>
    <property type="evidence" value="ECO:0007669"/>
    <property type="project" value="TreeGrafter"/>
</dbReference>
<feature type="domain" description="Thiamine phosphate synthase/TenI" evidence="4">
    <location>
        <begin position="108"/>
        <end position="205"/>
    </location>
</feature>
<dbReference type="InterPro" id="IPR036206">
    <property type="entry name" value="ThiamineP_synth_sf"/>
</dbReference>
<dbReference type="SUPFAM" id="SSF51391">
    <property type="entry name" value="Thiamin phosphate synthase"/>
    <property type="match status" value="1"/>
</dbReference>
<comment type="pathway">
    <text evidence="2">Cofactor biosynthesis; thiamine diphosphate biosynthesis.</text>
</comment>
<comment type="caution">
    <text evidence="5">The sequence shown here is derived from an EMBL/GenBank/DDBJ whole genome shotgun (WGS) entry which is preliminary data.</text>
</comment>
<dbReference type="InterPro" id="IPR013785">
    <property type="entry name" value="Aldolase_TIM"/>
</dbReference>
<keyword evidence="6" id="KW-1185">Reference proteome</keyword>
<dbReference type="AlphaFoldDB" id="A0A4Q9KFW7"/>
<dbReference type="CDD" id="cd00564">
    <property type="entry name" value="TMP_TenI"/>
    <property type="match status" value="1"/>
</dbReference>
<evidence type="ECO:0000313" key="5">
    <source>
        <dbReference type="EMBL" id="TBT87303.1"/>
    </source>
</evidence>
<sequence length="261" mass="27287">MAACADPPVLWQACPVTALMGIAARLKLARLIHILPDEPDAAGPLARASYAGGADAVMLDEDLAEVIADDTAALGLDAITEAARATQGLTAYLGRPVRAASLSPDLFVLADDEADPARTRKVVGEWTMIGRRCNSTAETEAALAHPDVDFLVVGPGLPLIRHAAEHAPQHDPKSKPWFAVGGITIESLPAVIRGGAMRAAVGGAITRASNPEAAAMQLKDILREAWNADERMEAVSASAFGTSPQLTFDTKLVPPADGRHL</sequence>
<organism evidence="5 6">
    <name type="scientific">Propioniciclava sinopodophylli</name>
    <dbReference type="NCBI Taxonomy" id="1837344"/>
    <lineage>
        <taxon>Bacteria</taxon>
        <taxon>Bacillati</taxon>
        <taxon>Actinomycetota</taxon>
        <taxon>Actinomycetes</taxon>
        <taxon>Propionibacteriales</taxon>
        <taxon>Propionibacteriaceae</taxon>
        <taxon>Propioniciclava</taxon>
    </lineage>
</organism>
<dbReference type="Proteomes" id="UP000292373">
    <property type="component" value="Unassembled WGS sequence"/>
</dbReference>
<dbReference type="GO" id="GO:0009228">
    <property type="term" value="P:thiamine biosynthetic process"/>
    <property type="evidence" value="ECO:0007669"/>
    <property type="project" value="UniProtKB-KW"/>
</dbReference>
<dbReference type="Gene3D" id="3.20.20.70">
    <property type="entry name" value="Aldolase class I"/>
    <property type="match status" value="1"/>
</dbReference>
<name>A0A4Q9KFW7_9ACTN</name>
<reference evidence="5 6" key="1">
    <citation type="submission" date="2019-01" db="EMBL/GenBank/DDBJ databases">
        <title>Lactibacter flavus gen. nov., sp. nov., a novel bacterium of the family Propionibacteriaceae isolated from raw milk and dairy products.</title>
        <authorList>
            <person name="Huptas C."/>
            <person name="Wenning M."/>
            <person name="Breitenwieser F."/>
            <person name="Doll E."/>
            <person name="Von Neubeck M."/>
            <person name="Busse H.-J."/>
            <person name="Scherer S."/>
        </authorList>
    </citation>
    <scope>NUCLEOTIDE SEQUENCE [LARGE SCALE GENOMIC DNA]</scope>
    <source>
        <strain evidence="5 6">KCTC 33808</strain>
    </source>
</reference>
<dbReference type="OrthoDB" id="3243336at2"/>
<comment type="function">
    <text evidence="1">Condenses 4-methyl-5-(beta-hydroxyethyl)thiazole monophosphate (THZ-P) and 2-methyl-4-amino-5-hydroxymethyl pyrimidine pyrophosphate (HMP-PP) to form thiamine monophosphate (TMP).</text>
</comment>
<dbReference type="PANTHER" id="PTHR20857:SF15">
    <property type="entry name" value="THIAMINE-PHOSPHATE SYNTHASE"/>
    <property type="match status" value="1"/>
</dbReference>
<proteinExistence type="predicted"/>
<accession>A0A4Q9KFW7</accession>
<dbReference type="PANTHER" id="PTHR20857">
    <property type="entry name" value="THIAMINE-PHOSPHATE PYROPHOSPHORYLASE"/>
    <property type="match status" value="1"/>
</dbReference>
<evidence type="ECO:0000313" key="6">
    <source>
        <dbReference type="Proteomes" id="UP000292373"/>
    </source>
</evidence>
<evidence type="ECO:0000256" key="3">
    <source>
        <dbReference type="ARBA" id="ARBA00022977"/>
    </source>
</evidence>
<evidence type="ECO:0000256" key="2">
    <source>
        <dbReference type="ARBA" id="ARBA00004948"/>
    </source>
</evidence>
<gene>
    <name evidence="5" type="ORF">ET989_03050</name>
</gene>
<protein>
    <recommendedName>
        <fullName evidence="4">Thiamine phosphate synthase/TenI domain-containing protein</fullName>
    </recommendedName>
</protein>
<evidence type="ECO:0000256" key="1">
    <source>
        <dbReference type="ARBA" id="ARBA00003814"/>
    </source>
</evidence>
<dbReference type="Pfam" id="PF02581">
    <property type="entry name" value="TMP-TENI"/>
    <property type="match status" value="1"/>
</dbReference>